<organism evidence="2 3">
    <name type="scientific">Ectobacillus funiculus</name>
    <dbReference type="NCBI Taxonomy" id="137993"/>
    <lineage>
        <taxon>Bacteria</taxon>
        <taxon>Bacillati</taxon>
        <taxon>Bacillota</taxon>
        <taxon>Bacilli</taxon>
        <taxon>Bacillales</taxon>
        <taxon>Bacillaceae</taxon>
        <taxon>Ectobacillus</taxon>
    </lineage>
</organism>
<dbReference type="EMBL" id="JBHMAF010000108">
    <property type="protein sequence ID" value="MFB9760125.1"/>
    <property type="molecule type" value="Genomic_DNA"/>
</dbReference>
<gene>
    <name evidence="2" type="ORF">ACFFMS_17295</name>
</gene>
<name>A0ABV5WHN1_9BACI</name>
<dbReference type="RefSeq" id="WP_165350737.1">
    <property type="nucleotide sequence ID" value="NZ_JAPCYI010000001.1"/>
</dbReference>
<feature type="transmembrane region" description="Helical" evidence="1">
    <location>
        <begin position="6"/>
        <end position="26"/>
    </location>
</feature>
<keyword evidence="3" id="KW-1185">Reference proteome</keyword>
<reference evidence="2 3" key="1">
    <citation type="submission" date="2024-09" db="EMBL/GenBank/DDBJ databases">
        <authorList>
            <person name="Sun Q."/>
            <person name="Mori K."/>
        </authorList>
    </citation>
    <scope>NUCLEOTIDE SEQUENCE [LARGE SCALE GENOMIC DNA]</scope>
    <source>
        <strain evidence="2 3">JCM 11201</strain>
    </source>
</reference>
<evidence type="ECO:0000313" key="3">
    <source>
        <dbReference type="Proteomes" id="UP001589609"/>
    </source>
</evidence>
<keyword evidence="1" id="KW-0472">Membrane</keyword>
<dbReference type="Proteomes" id="UP001589609">
    <property type="component" value="Unassembled WGS sequence"/>
</dbReference>
<evidence type="ECO:0000313" key="2">
    <source>
        <dbReference type="EMBL" id="MFB9760125.1"/>
    </source>
</evidence>
<proteinExistence type="predicted"/>
<keyword evidence="1" id="KW-0812">Transmembrane</keyword>
<accession>A0ABV5WHN1</accession>
<keyword evidence="1" id="KW-1133">Transmembrane helix</keyword>
<comment type="caution">
    <text evidence="2">The sequence shown here is derived from an EMBL/GenBank/DDBJ whole genome shotgun (WGS) entry which is preliminary data.</text>
</comment>
<evidence type="ECO:0000256" key="1">
    <source>
        <dbReference type="SAM" id="Phobius"/>
    </source>
</evidence>
<protein>
    <submittedName>
        <fullName evidence="2">Uncharacterized protein</fullName>
    </submittedName>
</protein>
<sequence>MFRRNGMGTFSTLTAVGIGIGIGVAASRMMRNGGIQLTDMMSMNKQNQSQHRNNQSQQ</sequence>